<evidence type="ECO:0000256" key="4">
    <source>
        <dbReference type="ARBA" id="ARBA00023295"/>
    </source>
</evidence>
<comment type="similarity">
    <text evidence="1">Belongs to the glycosyl hydrolase 43 family.</text>
</comment>
<organism evidence="6 7">
    <name type="scientific">Albibacterium profundi</name>
    <dbReference type="NCBI Taxonomy" id="3134906"/>
    <lineage>
        <taxon>Bacteria</taxon>
        <taxon>Pseudomonadati</taxon>
        <taxon>Bacteroidota</taxon>
        <taxon>Sphingobacteriia</taxon>
        <taxon>Sphingobacteriales</taxon>
        <taxon>Sphingobacteriaceae</taxon>
        <taxon>Albibacterium</taxon>
    </lineage>
</organism>
<accession>A0ABV5CB77</accession>
<feature type="signal peptide" evidence="5">
    <location>
        <begin position="1"/>
        <end position="23"/>
    </location>
</feature>
<dbReference type="RefSeq" id="WP_375556297.1">
    <property type="nucleotide sequence ID" value="NZ_JBBVGT010000002.1"/>
</dbReference>
<keyword evidence="7" id="KW-1185">Reference proteome</keyword>
<proteinExistence type="inferred from homology"/>
<keyword evidence="3" id="KW-0378">Hydrolase</keyword>
<evidence type="ECO:0000256" key="3">
    <source>
        <dbReference type="ARBA" id="ARBA00022801"/>
    </source>
</evidence>
<sequence>MRIKLIFICLIFLSAFNIQHARAQNETSTTHFTNPIANGADPWVTKHDGYYYMCAVGGKSGNTLTVTKSKTLTEPGERVTVWKTPDEGWNQNCLWAPELHRIGNKWYIYYAAGKSGPPFIYQRSGVLESVSDDPQGEYIDRGILKTGDDPNDYVNTIWAIDVTPLELNGQLYAVWSGWEKNEETDATKQHLYIAEMSNPYSISSERVKISSPEESWETGGPLDLNEGAQVLQRDGQTFIIYSTRESWLENYRLGQLRLIDSSKSPMDPANWEKKGPVFMGTEQVHGTGHASFTTSPDDSEWWIVYHSKKSLEPGWDRDIRTQKFTWNEKGEPVFGKPIPTGNRIKRPSGEAEIIQRQHSDKSHATVGNNPLPVAFGDPYVMKDSDGTYYMYGTGGGAKKGFAAYSSTNLKDWEFEGQVYYSDNENGWGIDAFWAPEVYHRHGKYYLFYSAQWEVNPTNELENFKIGVAVSDKPTGPFIDMHNRPIFDPGYPIIDANVWFEDGKVYLYYSRCCYKHPVESEISAWAREKGWYDEIEESWVYGVEMKPDFSGIIGDPKLLLRPPLELDVHPWESRSVTAREANRRWTEGSYIFKKNDVYYMMYSANFFGGQNYAVGYATSKSPLGPFVKAVENPILQKNGKVTGTGHNSITFSPDGDSMLCVYHGRTEKTGDERLVFIDRMEVNEKGEIVVHGPTLAD</sequence>
<gene>
    <name evidence="6" type="ORF">WKR92_02705</name>
</gene>
<dbReference type="Gene3D" id="2.115.10.20">
    <property type="entry name" value="Glycosyl hydrolase domain, family 43"/>
    <property type="match status" value="2"/>
</dbReference>
<dbReference type="CDD" id="cd18820">
    <property type="entry name" value="GH43_LbAraf43-like"/>
    <property type="match status" value="1"/>
</dbReference>
<name>A0ABV5CB77_9SPHI</name>
<dbReference type="EMBL" id="JBBVGT010000002">
    <property type="protein sequence ID" value="MFB5944736.1"/>
    <property type="molecule type" value="Genomic_DNA"/>
</dbReference>
<dbReference type="PANTHER" id="PTHR43817">
    <property type="entry name" value="GLYCOSYL HYDROLASE"/>
    <property type="match status" value="1"/>
</dbReference>
<dbReference type="SUPFAM" id="SSF75005">
    <property type="entry name" value="Arabinanase/levansucrase/invertase"/>
    <property type="match status" value="2"/>
</dbReference>
<evidence type="ECO:0000256" key="1">
    <source>
        <dbReference type="ARBA" id="ARBA00009865"/>
    </source>
</evidence>
<feature type="chain" id="PRO_5046161884" evidence="5">
    <location>
        <begin position="24"/>
        <end position="696"/>
    </location>
</feature>
<protein>
    <submittedName>
        <fullName evidence="6">Family 43 glycosylhydrolase</fullName>
    </submittedName>
</protein>
<evidence type="ECO:0000313" key="6">
    <source>
        <dbReference type="EMBL" id="MFB5944736.1"/>
    </source>
</evidence>
<reference evidence="6 7" key="1">
    <citation type="submission" date="2024-04" db="EMBL/GenBank/DDBJ databases">
        <title>Albibacterium profundi sp. nov., isolated from sediment of the Challenger Deep of Mariana Trench.</title>
        <authorList>
            <person name="Wang Y."/>
        </authorList>
    </citation>
    <scope>NUCLEOTIDE SEQUENCE [LARGE SCALE GENOMIC DNA]</scope>
    <source>
        <strain evidence="6 7">RHL897</strain>
    </source>
</reference>
<dbReference type="Proteomes" id="UP001580928">
    <property type="component" value="Unassembled WGS sequence"/>
</dbReference>
<keyword evidence="4" id="KW-0326">Glycosidase</keyword>
<evidence type="ECO:0000256" key="5">
    <source>
        <dbReference type="SAM" id="SignalP"/>
    </source>
</evidence>
<evidence type="ECO:0000256" key="2">
    <source>
        <dbReference type="ARBA" id="ARBA00022729"/>
    </source>
</evidence>
<dbReference type="InterPro" id="IPR023296">
    <property type="entry name" value="Glyco_hydro_beta-prop_sf"/>
</dbReference>
<dbReference type="PANTHER" id="PTHR43817:SF1">
    <property type="entry name" value="HYDROLASE, FAMILY 43, PUTATIVE (AFU_ORTHOLOGUE AFUA_3G01660)-RELATED"/>
    <property type="match status" value="1"/>
</dbReference>
<comment type="caution">
    <text evidence="6">The sequence shown here is derived from an EMBL/GenBank/DDBJ whole genome shotgun (WGS) entry which is preliminary data.</text>
</comment>
<dbReference type="InterPro" id="IPR006710">
    <property type="entry name" value="Glyco_hydro_43"/>
</dbReference>
<keyword evidence="2 5" id="KW-0732">Signal</keyword>
<dbReference type="Pfam" id="PF04616">
    <property type="entry name" value="Glyco_hydro_43"/>
    <property type="match status" value="2"/>
</dbReference>
<dbReference type="CDD" id="cd08991">
    <property type="entry name" value="GH43_HoAraf43-like"/>
    <property type="match status" value="1"/>
</dbReference>
<evidence type="ECO:0000313" key="7">
    <source>
        <dbReference type="Proteomes" id="UP001580928"/>
    </source>
</evidence>